<organism evidence="1 2">
    <name type="scientific">Mycena rosella</name>
    <name type="common">Pink bonnet</name>
    <name type="synonym">Agaricus rosellus</name>
    <dbReference type="NCBI Taxonomy" id="1033263"/>
    <lineage>
        <taxon>Eukaryota</taxon>
        <taxon>Fungi</taxon>
        <taxon>Dikarya</taxon>
        <taxon>Basidiomycota</taxon>
        <taxon>Agaricomycotina</taxon>
        <taxon>Agaricomycetes</taxon>
        <taxon>Agaricomycetidae</taxon>
        <taxon>Agaricales</taxon>
        <taxon>Marasmiineae</taxon>
        <taxon>Mycenaceae</taxon>
        <taxon>Mycena</taxon>
    </lineage>
</organism>
<evidence type="ECO:0008006" key="3">
    <source>
        <dbReference type="Google" id="ProtNLM"/>
    </source>
</evidence>
<dbReference type="EMBL" id="JARKIE010000069">
    <property type="protein sequence ID" value="KAJ7689852.1"/>
    <property type="molecule type" value="Genomic_DNA"/>
</dbReference>
<keyword evidence="2" id="KW-1185">Reference proteome</keyword>
<comment type="caution">
    <text evidence="1">The sequence shown here is derived from an EMBL/GenBank/DDBJ whole genome shotgun (WGS) entry which is preliminary data.</text>
</comment>
<accession>A0AAD7GIR2</accession>
<name>A0AAD7GIR2_MYCRO</name>
<sequence>MNPTEVPPNGLQLVPGLWFEDGNVIIQAETDHFRIYRGVLAARSPIFNDMLGLPQPQELETLEGCPVVRLPDAALEVAAFLRALFDSAFFEPYPSPSEFHIIAGILRLSHKYDVAYLRHRALVHLSSLYSTTLDEWDLQLTSWPASTSMFAIELAREVGAEWILPVAFYNLAAAAHNLGMKEIIAGTAFGSFHVKLGAQDLAHFLEGYLLQRDNETSTMLRFLHSPVPVIGCTGGSKCTLARLIAVTQFQADRVEYPAIPLDIWGQTDWTRLSAACSTCLKALKYTHAAARESFWDKLPGLYGLLEWDELRKMKTQGLKNDPEPRSW</sequence>
<dbReference type="Proteomes" id="UP001221757">
    <property type="component" value="Unassembled WGS sequence"/>
</dbReference>
<evidence type="ECO:0000313" key="1">
    <source>
        <dbReference type="EMBL" id="KAJ7689852.1"/>
    </source>
</evidence>
<dbReference type="InterPro" id="IPR011333">
    <property type="entry name" value="SKP1/BTB/POZ_sf"/>
</dbReference>
<dbReference type="AlphaFoldDB" id="A0AAD7GIR2"/>
<protein>
    <recommendedName>
        <fullName evidence="3">BTB domain-containing protein</fullName>
    </recommendedName>
</protein>
<proteinExistence type="predicted"/>
<gene>
    <name evidence="1" type="ORF">B0H17DRAFT_936866</name>
</gene>
<dbReference type="Gene3D" id="3.30.710.10">
    <property type="entry name" value="Potassium Channel Kv1.1, Chain A"/>
    <property type="match status" value="1"/>
</dbReference>
<reference evidence="1" key="1">
    <citation type="submission" date="2023-03" db="EMBL/GenBank/DDBJ databases">
        <title>Massive genome expansion in bonnet fungi (Mycena s.s.) driven by repeated elements and novel gene families across ecological guilds.</title>
        <authorList>
            <consortium name="Lawrence Berkeley National Laboratory"/>
            <person name="Harder C.B."/>
            <person name="Miyauchi S."/>
            <person name="Viragh M."/>
            <person name="Kuo A."/>
            <person name="Thoen E."/>
            <person name="Andreopoulos B."/>
            <person name="Lu D."/>
            <person name="Skrede I."/>
            <person name="Drula E."/>
            <person name="Henrissat B."/>
            <person name="Morin E."/>
            <person name="Kohler A."/>
            <person name="Barry K."/>
            <person name="LaButti K."/>
            <person name="Morin E."/>
            <person name="Salamov A."/>
            <person name="Lipzen A."/>
            <person name="Mereny Z."/>
            <person name="Hegedus B."/>
            <person name="Baldrian P."/>
            <person name="Stursova M."/>
            <person name="Weitz H."/>
            <person name="Taylor A."/>
            <person name="Grigoriev I.V."/>
            <person name="Nagy L.G."/>
            <person name="Martin F."/>
            <person name="Kauserud H."/>
        </authorList>
    </citation>
    <scope>NUCLEOTIDE SEQUENCE</scope>
    <source>
        <strain evidence="1">CBHHK067</strain>
    </source>
</reference>
<evidence type="ECO:0000313" key="2">
    <source>
        <dbReference type="Proteomes" id="UP001221757"/>
    </source>
</evidence>